<proteinExistence type="predicted"/>
<keyword evidence="1" id="KW-1133">Transmembrane helix</keyword>
<evidence type="ECO:0000313" key="2">
    <source>
        <dbReference type="EMBL" id="KAD4585482.1"/>
    </source>
</evidence>
<accession>A0A5N6NCB3</accession>
<dbReference type="AlphaFoldDB" id="A0A5N6NCB3"/>
<protein>
    <submittedName>
        <fullName evidence="2">Uncharacterized protein</fullName>
    </submittedName>
</protein>
<keyword evidence="3" id="KW-1185">Reference proteome</keyword>
<gene>
    <name evidence="2" type="ORF">E3N88_23083</name>
</gene>
<name>A0A5N6NCB3_9ASTR</name>
<dbReference type="EMBL" id="SZYD01000012">
    <property type="protein sequence ID" value="KAD4585482.1"/>
    <property type="molecule type" value="Genomic_DNA"/>
</dbReference>
<keyword evidence="1" id="KW-0812">Transmembrane</keyword>
<comment type="caution">
    <text evidence="2">The sequence shown here is derived from an EMBL/GenBank/DDBJ whole genome shotgun (WGS) entry which is preliminary data.</text>
</comment>
<organism evidence="2 3">
    <name type="scientific">Mikania micrantha</name>
    <name type="common">bitter vine</name>
    <dbReference type="NCBI Taxonomy" id="192012"/>
    <lineage>
        <taxon>Eukaryota</taxon>
        <taxon>Viridiplantae</taxon>
        <taxon>Streptophyta</taxon>
        <taxon>Embryophyta</taxon>
        <taxon>Tracheophyta</taxon>
        <taxon>Spermatophyta</taxon>
        <taxon>Magnoliopsida</taxon>
        <taxon>eudicotyledons</taxon>
        <taxon>Gunneridae</taxon>
        <taxon>Pentapetalae</taxon>
        <taxon>asterids</taxon>
        <taxon>campanulids</taxon>
        <taxon>Asterales</taxon>
        <taxon>Asteraceae</taxon>
        <taxon>Asteroideae</taxon>
        <taxon>Heliantheae alliance</taxon>
        <taxon>Eupatorieae</taxon>
        <taxon>Mikania</taxon>
    </lineage>
</organism>
<evidence type="ECO:0000313" key="3">
    <source>
        <dbReference type="Proteomes" id="UP000326396"/>
    </source>
</evidence>
<keyword evidence="1" id="KW-0472">Membrane</keyword>
<dbReference type="OrthoDB" id="27325at2759"/>
<dbReference type="Proteomes" id="UP000326396">
    <property type="component" value="Linkage Group LG2"/>
</dbReference>
<reference evidence="2 3" key="1">
    <citation type="submission" date="2019-05" db="EMBL/GenBank/DDBJ databases">
        <title>Mikania micrantha, genome provides insights into the molecular mechanism of rapid growth.</title>
        <authorList>
            <person name="Liu B."/>
        </authorList>
    </citation>
    <scope>NUCLEOTIDE SEQUENCE [LARGE SCALE GENOMIC DNA]</scope>
    <source>
        <strain evidence="2">NLD-2019</strain>
        <tissue evidence="2">Leaf</tissue>
    </source>
</reference>
<feature type="transmembrane region" description="Helical" evidence="1">
    <location>
        <begin position="27"/>
        <end position="47"/>
    </location>
</feature>
<sequence length="127" mass="14100">MWVCHYSERWIKESGVSKRGGTKLCVFGVPTLSLVGLSVLTILSYVVGRKFLKDAVVEGDVVNDESILNADAKAKEEKGVPSFCLNAMRNNEILTEEFPSNVPPTDEECNSKVFQLQVQFFGYLGVH</sequence>
<evidence type="ECO:0000256" key="1">
    <source>
        <dbReference type="SAM" id="Phobius"/>
    </source>
</evidence>